<protein>
    <recommendedName>
        <fullName evidence="2">histidine kinase</fullName>
        <ecNumber evidence="2">2.7.13.3</ecNumber>
    </recommendedName>
</protein>
<keyword evidence="10" id="KW-0472">Membrane</keyword>
<dbReference type="InterPro" id="IPR001610">
    <property type="entry name" value="PAC"/>
</dbReference>
<keyword evidence="7" id="KW-0067">ATP-binding</keyword>
<dbReference type="RefSeq" id="WP_053488512.1">
    <property type="nucleotide sequence ID" value="NZ_CP169255.1"/>
</dbReference>
<evidence type="ECO:0000256" key="5">
    <source>
        <dbReference type="ARBA" id="ARBA00022741"/>
    </source>
</evidence>
<sequence length="553" mass="63300">MQKSISCSQKVAWKIAIIYILSTVVYIFITDSILSKLNILDTIWISMGKASFFTIVTGFLLYKLIEGNMKILEDREQQLNTLIDHMPDFVNFKDGEGNWIKANKFAIQLFNLESIQFKGKRDSELENFTNVSREKLISCENSDEKVWKDGKLIRYEEVIPISNEEYKIFDTIKVPIFHTNGQRKGLIVIGRDITDKKKIEQRLKDNEQLYRSLVENNTDAIINLDLNFNILSVNEATEKITGYCKEELVKKPFRDLVDKEDQTKVTENFIGASKGKTSRIEMSGIHKKGHSILLDVKSEPIRINEKLVGIFAVVRDITAVKEKEELIRKSEKLSVVGELACAVAHEVRNPLTSLKGFIQLLQYKNINNEDQDKHYYDIMLTEIERINLIVSEFMMLSRPQAITYQNKNVVSLLVDVITLLETIAIMKNIEVTREFESNISLVKCEGNQIKQVFINIFKNAIEAVPNNGKIHIKVEKWKNNRICISFSDNGNGIPNDLIGRLGEPFYTTKEKGTGLGLMVCYKIIEEHGGRINIKSEMNQGTTVDIIFPISIDE</sequence>
<feature type="transmembrane region" description="Helical" evidence="10">
    <location>
        <begin position="42"/>
        <end position="62"/>
    </location>
</feature>
<evidence type="ECO:0000259" key="11">
    <source>
        <dbReference type="PROSITE" id="PS50109"/>
    </source>
</evidence>
<evidence type="ECO:0000256" key="8">
    <source>
        <dbReference type="ARBA" id="ARBA00022969"/>
    </source>
</evidence>
<keyword evidence="4" id="KW-0808">Transferase</keyword>
<evidence type="ECO:0000256" key="10">
    <source>
        <dbReference type="SAM" id="Phobius"/>
    </source>
</evidence>
<keyword evidence="3" id="KW-0597">Phosphoprotein</keyword>
<dbReference type="SMART" id="SM00091">
    <property type="entry name" value="PAS"/>
    <property type="match status" value="2"/>
</dbReference>
<dbReference type="InterPro" id="IPR035965">
    <property type="entry name" value="PAS-like_dom_sf"/>
</dbReference>
<evidence type="ECO:0000313" key="14">
    <source>
        <dbReference type="EMBL" id="MBA9043017.1"/>
    </source>
</evidence>
<feature type="domain" description="PAC" evidence="13">
    <location>
        <begin position="153"/>
        <end position="205"/>
    </location>
</feature>
<evidence type="ECO:0000256" key="3">
    <source>
        <dbReference type="ARBA" id="ARBA00022553"/>
    </source>
</evidence>
<evidence type="ECO:0000256" key="2">
    <source>
        <dbReference type="ARBA" id="ARBA00012438"/>
    </source>
</evidence>
<dbReference type="EMBL" id="JACJHT010000023">
    <property type="protein sequence ID" value="MBA9043017.1"/>
    <property type="molecule type" value="Genomic_DNA"/>
</dbReference>
<proteinExistence type="predicted"/>
<accession>A0A7W3NHJ5</accession>
<keyword evidence="10" id="KW-1133">Transmembrane helix</keyword>
<feature type="domain" description="PAC" evidence="13">
    <location>
        <begin position="278"/>
        <end position="329"/>
    </location>
</feature>
<dbReference type="InterPro" id="IPR013767">
    <property type="entry name" value="PAS_fold"/>
</dbReference>
<dbReference type="SMART" id="SM00086">
    <property type="entry name" value="PAC"/>
    <property type="match status" value="2"/>
</dbReference>
<evidence type="ECO:0000259" key="13">
    <source>
        <dbReference type="PROSITE" id="PS50113"/>
    </source>
</evidence>
<evidence type="ECO:0000256" key="6">
    <source>
        <dbReference type="ARBA" id="ARBA00022777"/>
    </source>
</evidence>
<dbReference type="SMART" id="SM00387">
    <property type="entry name" value="HATPase_c"/>
    <property type="match status" value="1"/>
</dbReference>
<dbReference type="Pfam" id="PF00989">
    <property type="entry name" value="PAS"/>
    <property type="match status" value="1"/>
</dbReference>
<evidence type="ECO:0000256" key="4">
    <source>
        <dbReference type="ARBA" id="ARBA00022679"/>
    </source>
</evidence>
<feature type="transmembrane region" description="Helical" evidence="10">
    <location>
        <begin position="12"/>
        <end position="30"/>
    </location>
</feature>
<dbReference type="InterPro" id="IPR036890">
    <property type="entry name" value="HATPase_C_sf"/>
</dbReference>
<evidence type="ECO:0000313" key="15">
    <source>
        <dbReference type="Proteomes" id="UP000543174"/>
    </source>
</evidence>
<dbReference type="AlphaFoldDB" id="A0A7W3NHJ5"/>
<dbReference type="GO" id="GO:0030435">
    <property type="term" value="P:sporulation resulting in formation of a cellular spore"/>
    <property type="evidence" value="ECO:0007669"/>
    <property type="project" value="UniProtKB-KW"/>
</dbReference>
<dbReference type="SUPFAM" id="SSF47384">
    <property type="entry name" value="Homodimeric domain of signal transducing histidine kinase"/>
    <property type="match status" value="1"/>
</dbReference>
<dbReference type="InterPro" id="IPR003661">
    <property type="entry name" value="HisK_dim/P_dom"/>
</dbReference>
<dbReference type="PROSITE" id="PS50109">
    <property type="entry name" value="HIS_KIN"/>
    <property type="match status" value="1"/>
</dbReference>
<dbReference type="Pfam" id="PF02518">
    <property type="entry name" value="HATPase_c"/>
    <property type="match status" value="1"/>
</dbReference>
<dbReference type="InterPro" id="IPR013656">
    <property type="entry name" value="PAS_4"/>
</dbReference>
<dbReference type="SUPFAM" id="SSF55874">
    <property type="entry name" value="ATPase domain of HSP90 chaperone/DNA topoisomerase II/histidine kinase"/>
    <property type="match status" value="1"/>
</dbReference>
<dbReference type="Gene3D" id="1.10.287.130">
    <property type="match status" value="1"/>
</dbReference>
<keyword evidence="9" id="KW-0902">Two-component regulatory system</keyword>
<dbReference type="InterPro" id="IPR004358">
    <property type="entry name" value="Sig_transdc_His_kin-like_C"/>
</dbReference>
<comment type="caution">
    <text evidence="14">The sequence shown here is derived from an EMBL/GenBank/DDBJ whole genome shotgun (WGS) entry which is preliminary data.</text>
</comment>
<dbReference type="Pfam" id="PF00512">
    <property type="entry name" value="HisKA"/>
    <property type="match status" value="1"/>
</dbReference>
<keyword evidence="8" id="KW-0749">Sporulation</keyword>
<name>A0A7W3NHJ5_PRIAR</name>
<dbReference type="Proteomes" id="UP000543174">
    <property type="component" value="Unassembled WGS sequence"/>
</dbReference>
<dbReference type="FunFam" id="1.10.287.130:FF:000040">
    <property type="entry name" value="PAS domain-containing sensor histidine kinase"/>
    <property type="match status" value="1"/>
</dbReference>
<keyword evidence="10" id="KW-0812">Transmembrane</keyword>
<dbReference type="PROSITE" id="PS50113">
    <property type="entry name" value="PAC"/>
    <property type="match status" value="2"/>
</dbReference>
<dbReference type="PRINTS" id="PR00344">
    <property type="entry name" value="BCTRLSENSOR"/>
</dbReference>
<dbReference type="CDD" id="cd00130">
    <property type="entry name" value="PAS"/>
    <property type="match status" value="1"/>
</dbReference>
<keyword evidence="5" id="KW-0547">Nucleotide-binding</keyword>
<dbReference type="Pfam" id="PF08448">
    <property type="entry name" value="PAS_4"/>
    <property type="match status" value="1"/>
</dbReference>
<dbReference type="GO" id="GO:0005524">
    <property type="term" value="F:ATP binding"/>
    <property type="evidence" value="ECO:0007669"/>
    <property type="project" value="UniProtKB-KW"/>
</dbReference>
<dbReference type="Gene3D" id="3.30.450.20">
    <property type="entry name" value="PAS domain"/>
    <property type="match status" value="2"/>
</dbReference>
<evidence type="ECO:0000256" key="9">
    <source>
        <dbReference type="ARBA" id="ARBA00023012"/>
    </source>
</evidence>
<dbReference type="CDD" id="cd00082">
    <property type="entry name" value="HisKA"/>
    <property type="match status" value="1"/>
</dbReference>
<dbReference type="PANTHER" id="PTHR43065:SF34">
    <property type="entry name" value="SPORULATION KINASE A"/>
    <property type="match status" value="1"/>
</dbReference>
<dbReference type="InterPro" id="IPR036097">
    <property type="entry name" value="HisK_dim/P_sf"/>
</dbReference>
<dbReference type="EC" id="2.7.13.3" evidence="2"/>
<dbReference type="SMART" id="SM00388">
    <property type="entry name" value="HisKA"/>
    <property type="match status" value="1"/>
</dbReference>
<feature type="domain" description="Histidine kinase" evidence="11">
    <location>
        <begin position="342"/>
        <end position="551"/>
    </location>
</feature>
<dbReference type="PROSITE" id="PS50112">
    <property type="entry name" value="PAS"/>
    <property type="match status" value="1"/>
</dbReference>
<dbReference type="InterPro" id="IPR003594">
    <property type="entry name" value="HATPase_dom"/>
</dbReference>
<dbReference type="NCBIfam" id="TIGR00229">
    <property type="entry name" value="sensory_box"/>
    <property type="match status" value="2"/>
</dbReference>
<dbReference type="GO" id="GO:0000155">
    <property type="term" value="F:phosphorelay sensor kinase activity"/>
    <property type="evidence" value="ECO:0007669"/>
    <property type="project" value="InterPro"/>
</dbReference>
<dbReference type="InterPro" id="IPR000700">
    <property type="entry name" value="PAS-assoc_C"/>
</dbReference>
<dbReference type="InterPro" id="IPR000014">
    <property type="entry name" value="PAS"/>
</dbReference>
<dbReference type="InterPro" id="IPR005467">
    <property type="entry name" value="His_kinase_dom"/>
</dbReference>
<feature type="domain" description="PAS" evidence="12">
    <location>
        <begin position="206"/>
        <end position="276"/>
    </location>
</feature>
<evidence type="ECO:0000259" key="12">
    <source>
        <dbReference type="PROSITE" id="PS50112"/>
    </source>
</evidence>
<dbReference type="PANTHER" id="PTHR43065">
    <property type="entry name" value="SENSOR HISTIDINE KINASE"/>
    <property type="match status" value="1"/>
</dbReference>
<organism evidence="14 15">
    <name type="scientific">Priestia aryabhattai</name>
    <name type="common">Bacillus aryabhattai</name>
    <dbReference type="NCBI Taxonomy" id="412384"/>
    <lineage>
        <taxon>Bacteria</taxon>
        <taxon>Bacillati</taxon>
        <taxon>Bacillota</taxon>
        <taxon>Bacilli</taxon>
        <taxon>Bacillales</taxon>
        <taxon>Bacillaceae</taxon>
        <taxon>Priestia</taxon>
    </lineage>
</organism>
<evidence type="ECO:0000256" key="1">
    <source>
        <dbReference type="ARBA" id="ARBA00000085"/>
    </source>
</evidence>
<dbReference type="GO" id="GO:0006355">
    <property type="term" value="P:regulation of DNA-templated transcription"/>
    <property type="evidence" value="ECO:0007669"/>
    <property type="project" value="InterPro"/>
</dbReference>
<evidence type="ECO:0000256" key="7">
    <source>
        <dbReference type="ARBA" id="ARBA00022840"/>
    </source>
</evidence>
<dbReference type="SUPFAM" id="SSF55785">
    <property type="entry name" value="PYP-like sensor domain (PAS domain)"/>
    <property type="match status" value="2"/>
</dbReference>
<dbReference type="Gene3D" id="3.30.565.10">
    <property type="entry name" value="Histidine kinase-like ATPase, C-terminal domain"/>
    <property type="match status" value="1"/>
</dbReference>
<comment type="catalytic activity">
    <reaction evidence="1">
        <text>ATP + protein L-histidine = ADP + protein N-phospho-L-histidine.</text>
        <dbReference type="EC" id="2.7.13.3"/>
    </reaction>
</comment>
<reference evidence="14" key="1">
    <citation type="submission" date="2020-08" db="EMBL/GenBank/DDBJ databases">
        <title>Functional genomics of gut bacteria from endangered species of beetles.</title>
        <authorList>
            <person name="Carlos-Shanley C."/>
        </authorList>
    </citation>
    <scope>NUCLEOTIDE SEQUENCE [LARGE SCALE GENOMIC DNA]</scope>
    <source>
        <strain evidence="14">S00060</strain>
    </source>
</reference>
<keyword evidence="15" id="KW-1185">Reference proteome</keyword>
<keyword evidence="6" id="KW-0418">Kinase</keyword>
<gene>
    <name evidence="14" type="ORF">HNP21_006195</name>
</gene>